<dbReference type="Gene3D" id="2.60.40.2630">
    <property type="match status" value="1"/>
</dbReference>
<gene>
    <name evidence="2" type="ORF">DWU89_19860</name>
    <name evidence="1" type="ORF">H8784_19350</name>
</gene>
<name>A0A3D8H8Y8_9BACT</name>
<dbReference type="PROSITE" id="PS51257">
    <property type="entry name" value="PROKAR_LIPOPROTEIN"/>
    <property type="match status" value="1"/>
</dbReference>
<dbReference type="InterPro" id="IPR025049">
    <property type="entry name" value="Mfa-like_1"/>
</dbReference>
<proteinExistence type="predicted"/>
<keyword evidence="4" id="KW-1185">Reference proteome</keyword>
<accession>A0A3D8H8Y8</accession>
<evidence type="ECO:0000313" key="4">
    <source>
        <dbReference type="Proteomes" id="UP000629596"/>
    </source>
</evidence>
<dbReference type="Gene3D" id="2.60.40.3730">
    <property type="entry name" value="Fimbrillin-like"/>
    <property type="match status" value="1"/>
</dbReference>
<dbReference type="CDD" id="cd13121">
    <property type="entry name" value="BF2867_like_C"/>
    <property type="match status" value="1"/>
</dbReference>
<reference evidence="1 4" key="2">
    <citation type="submission" date="2020-08" db="EMBL/GenBank/DDBJ databases">
        <title>Genome public.</title>
        <authorList>
            <person name="Liu C."/>
            <person name="Sun Q."/>
        </authorList>
    </citation>
    <scope>NUCLEOTIDE SEQUENCE [LARGE SCALE GENOMIC DNA]</scope>
    <source>
        <strain evidence="1 4">426_9</strain>
    </source>
</reference>
<reference evidence="2 3" key="1">
    <citation type="submission" date="2018-07" db="EMBL/GenBank/DDBJ databases">
        <title>Parabacteroides acidifaciens nov. sp., isolated from human feces.</title>
        <authorList>
            <person name="Wang Y.J."/>
        </authorList>
    </citation>
    <scope>NUCLEOTIDE SEQUENCE [LARGE SCALE GENOMIC DNA]</scope>
    <source>
        <strain evidence="2 3">426-9</strain>
    </source>
</reference>
<dbReference type="Proteomes" id="UP000629596">
    <property type="component" value="Unassembled WGS sequence"/>
</dbReference>
<evidence type="ECO:0000313" key="1">
    <source>
        <dbReference type="EMBL" id="MBC8603865.1"/>
    </source>
</evidence>
<dbReference type="RefSeq" id="WP_115501364.1">
    <property type="nucleotide sequence ID" value="NZ_JACRTI010000090.1"/>
</dbReference>
<organism evidence="2 3">
    <name type="scientific">Parabacteroides acidifaciens</name>
    <dbReference type="NCBI Taxonomy" id="2290935"/>
    <lineage>
        <taxon>Bacteria</taxon>
        <taxon>Pseudomonadati</taxon>
        <taxon>Bacteroidota</taxon>
        <taxon>Bacteroidia</taxon>
        <taxon>Bacteroidales</taxon>
        <taxon>Tannerellaceae</taxon>
        <taxon>Parabacteroides</taxon>
    </lineage>
</organism>
<dbReference type="Pfam" id="PF13149">
    <property type="entry name" value="Mfa_like_1"/>
    <property type="match status" value="1"/>
</dbReference>
<sequence>MKHQTGIIQILIAVIGLSCGCTGEKLLDEPVPEGPVEVHFFSSAIPTRTEGVVAGTDKLTADAKVRIYAYRKKAGETKATATNVYTVATAADGGTQSLSPTASASGSGSEMILPSGTFNFYAVSTNSAETAVPDFPTDKASDGVPTDEYTTVDAKNGIDYLYAAVPEQKIAFGTKKAEIPLTFRHAGTQVQLTIIFGDGAHAGSNDAAQNFNLARVTIRPTTEENAKMHLYNGEIRFGNLLAGSPGSADTAYFKQMSVVTSGTVANGSTTPANQVATCHLLPLAKATSQKMGIKIEIGNLVVGGSEAQPLTHTYTGELDASAGWLAGTSNQYTLTLSGTEIKFSTVTVVPWNTGTGGEVGNITDTTPTGDSTTP</sequence>
<dbReference type="EMBL" id="QREV01000090">
    <property type="protein sequence ID" value="RDU47388.1"/>
    <property type="molecule type" value="Genomic_DNA"/>
</dbReference>
<dbReference type="Proteomes" id="UP000256321">
    <property type="component" value="Unassembled WGS sequence"/>
</dbReference>
<protein>
    <submittedName>
        <fullName evidence="1">Fimbrillin family protein</fullName>
    </submittedName>
</protein>
<evidence type="ECO:0000313" key="3">
    <source>
        <dbReference type="Proteomes" id="UP000256321"/>
    </source>
</evidence>
<comment type="caution">
    <text evidence="2">The sequence shown here is derived from an EMBL/GenBank/DDBJ whole genome shotgun (WGS) entry which is preliminary data.</text>
</comment>
<dbReference type="AlphaFoldDB" id="A0A3D8H8Y8"/>
<evidence type="ECO:0000313" key="2">
    <source>
        <dbReference type="EMBL" id="RDU47388.1"/>
    </source>
</evidence>
<dbReference type="EMBL" id="JACRTI010000090">
    <property type="protein sequence ID" value="MBC8603865.1"/>
    <property type="molecule type" value="Genomic_DNA"/>
</dbReference>
<dbReference type="CDD" id="cd13120">
    <property type="entry name" value="BF2867_like_N"/>
    <property type="match status" value="1"/>
</dbReference>